<evidence type="ECO:0000313" key="3">
    <source>
        <dbReference type="EMBL" id="QRG69568.1"/>
    </source>
</evidence>
<evidence type="ECO:0000256" key="2">
    <source>
        <dbReference type="SAM" id="Phobius"/>
    </source>
</evidence>
<feature type="compositionally biased region" description="Basic and acidic residues" evidence="1">
    <location>
        <begin position="98"/>
        <end position="110"/>
    </location>
</feature>
<sequence length="157" mass="17851">MDDLLDLFFDLLGWVFPLLAKFWFLILAFIGYKFFGKGGRKMAQGKPRRMLTPVESGGFPRQTPQEERKVVRASSKYEPVESESMEGVGVEQEWAFEEPDHRSIPVREQKPTLTPVPERAEAPVPDLDPREGMKWAIIFGEPRAKVPHGSPAARRNA</sequence>
<gene>
    <name evidence="3" type="ORF">JNE38_10815</name>
</gene>
<protein>
    <submittedName>
        <fullName evidence="3">Uncharacterized protein</fullName>
    </submittedName>
</protein>
<dbReference type="Proteomes" id="UP000596248">
    <property type="component" value="Chromosome"/>
</dbReference>
<reference evidence="3 4" key="1">
    <citation type="submission" date="2021-01" db="EMBL/GenBank/DDBJ databases">
        <title>Identification of strong promoters based on the transcriptome of Brevibacillus choshinensis.</title>
        <authorList>
            <person name="Yao D."/>
            <person name="Zhang K."/>
            <person name="Wu J."/>
        </authorList>
    </citation>
    <scope>NUCLEOTIDE SEQUENCE [LARGE SCALE GENOMIC DNA]</scope>
    <source>
        <strain evidence="3 4">HPD31-SP3</strain>
    </source>
</reference>
<keyword evidence="2" id="KW-1133">Transmembrane helix</keyword>
<proteinExistence type="predicted"/>
<feature type="region of interest" description="Disordered" evidence="1">
    <location>
        <begin position="42"/>
        <end position="128"/>
    </location>
</feature>
<feature type="transmembrane region" description="Helical" evidence="2">
    <location>
        <begin position="12"/>
        <end position="32"/>
    </location>
</feature>
<evidence type="ECO:0000256" key="1">
    <source>
        <dbReference type="SAM" id="MobiDB-lite"/>
    </source>
</evidence>
<evidence type="ECO:0000313" key="4">
    <source>
        <dbReference type="Proteomes" id="UP000596248"/>
    </source>
</evidence>
<dbReference type="RefSeq" id="WP_203356556.1">
    <property type="nucleotide sequence ID" value="NZ_CP069127.1"/>
</dbReference>
<name>A0ABX7FTK5_BRECH</name>
<organism evidence="3 4">
    <name type="scientific">Brevibacillus choshinensis</name>
    <dbReference type="NCBI Taxonomy" id="54911"/>
    <lineage>
        <taxon>Bacteria</taxon>
        <taxon>Bacillati</taxon>
        <taxon>Bacillota</taxon>
        <taxon>Bacilli</taxon>
        <taxon>Bacillales</taxon>
        <taxon>Paenibacillaceae</taxon>
        <taxon>Brevibacillus</taxon>
    </lineage>
</organism>
<dbReference type="EMBL" id="CP069127">
    <property type="protein sequence ID" value="QRG69568.1"/>
    <property type="molecule type" value="Genomic_DNA"/>
</dbReference>
<keyword evidence="4" id="KW-1185">Reference proteome</keyword>
<accession>A0ABX7FTK5</accession>
<keyword evidence="2" id="KW-0812">Transmembrane</keyword>
<keyword evidence="2" id="KW-0472">Membrane</keyword>